<organism evidence="1 2">
    <name type="scientific">Clostridium neonatale</name>
    <dbReference type="NCBI Taxonomy" id="137838"/>
    <lineage>
        <taxon>Bacteria</taxon>
        <taxon>Bacillati</taxon>
        <taxon>Bacillota</taxon>
        <taxon>Clostridia</taxon>
        <taxon>Eubacteriales</taxon>
        <taxon>Clostridiaceae</taxon>
        <taxon>Clostridium</taxon>
    </lineage>
</organism>
<sequence length="51" mass="6287">MFNKKVEEFIEWVNNFTEDELFIEGGRKWTSCTVEHKVRTNLYKMPKWSFL</sequence>
<proteinExistence type="predicted"/>
<dbReference type="Pfam" id="PF08020">
    <property type="entry name" value="DUF1706"/>
    <property type="match status" value="1"/>
</dbReference>
<name>A0AA86MHA7_9CLOT</name>
<accession>A0AA86MHA7</accession>
<dbReference type="AlphaFoldDB" id="A0AA86MHA7"/>
<reference evidence="1" key="1">
    <citation type="submission" date="2021-10" db="EMBL/GenBank/DDBJ databases">
        <authorList>
            <person name="Mesa V."/>
        </authorList>
    </citation>
    <scope>NUCLEOTIDE SEQUENCE</scope>
    <source>
        <strain evidence="1">CC3_PB</strain>
    </source>
</reference>
<evidence type="ECO:0000313" key="1">
    <source>
        <dbReference type="EMBL" id="CAG9709543.1"/>
    </source>
</evidence>
<comment type="caution">
    <text evidence="1">The sequence shown here is derived from an EMBL/GenBank/DDBJ whole genome shotgun (WGS) entry which is preliminary data.</text>
</comment>
<gene>
    <name evidence="1" type="ORF">CNEO_44243</name>
</gene>
<dbReference type="InterPro" id="IPR012550">
    <property type="entry name" value="DUF1706"/>
</dbReference>
<protein>
    <submittedName>
        <fullName evidence="1">Uncharacterized protein</fullName>
    </submittedName>
</protein>
<evidence type="ECO:0000313" key="2">
    <source>
        <dbReference type="Proteomes" id="UP000789738"/>
    </source>
</evidence>
<dbReference type="Proteomes" id="UP000789738">
    <property type="component" value="Unassembled WGS sequence"/>
</dbReference>
<dbReference type="EMBL" id="CAKJVE010000004">
    <property type="protein sequence ID" value="CAG9709543.1"/>
    <property type="molecule type" value="Genomic_DNA"/>
</dbReference>